<dbReference type="InterPro" id="IPR003856">
    <property type="entry name" value="LPS_length_determ_N"/>
</dbReference>
<dbReference type="Pfam" id="PF02706">
    <property type="entry name" value="Wzz"/>
    <property type="match status" value="1"/>
</dbReference>
<evidence type="ECO:0000313" key="12">
    <source>
        <dbReference type="Proteomes" id="UP001139311"/>
    </source>
</evidence>
<evidence type="ECO:0000256" key="4">
    <source>
        <dbReference type="ARBA" id="ARBA00022741"/>
    </source>
</evidence>
<keyword evidence="6 9" id="KW-1133">Transmembrane helix</keyword>
<keyword evidence="12" id="KW-1185">Reference proteome</keyword>
<evidence type="ECO:0000256" key="1">
    <source>
        <dbReference type="ARBA" id="ARBA00004651"/>
    </source>
</evidence>
<dbReference type="InterPro" id="IPR005702">
    <property type="entry name" value="Wzc-like_C"/>
</dbReference>
<feature type="domain" description="Polysaccharide chain length determinant N-terminal" evidence="10">
    <location>
        <begin position="2"/>
        <end position="91"/>
    </location>
</feature>
<dbReference type="SUPFAM" id="SSF52540">
    <property type="entry name" value="P-loop containing nucleoside triphosphate hydrolases"/>
    <property type="match status" value="1"/>
</dbReference>
<sequence>MSLATLFQSAWRRRWLIACITILLTAADISAALLLPRSYRAEVLMQVDRRAARTVDGNVPALEQELDGGALAGQVDIVRSPAIALRVIQELDLLEQADFEPLRAQREPAGSVSGPRAWIQAAKDAVATYLPPHLADRLRGTDLQEEHLVAAREEAALIRAFQKRLYVSYDLRGGGLRIAYVSRDPALAAAVANAVASAYVDDQLRRKLDLLRGTSAWLDERLETLRVKAVEAEGRLAEFRQVHGLGTAQAPAFAQQQLAELHSQLTGAMGQQAQAEARLRAAEEAAAGRRSGSLTEIVTSRTITALREQEAHLNRRIAELVSGGNLRTAMDARAELADLLRRIAEEQERILGAIRSDAIAARTRRASLEATIAQVTAEAQRRDGYSIQAAVLEREAAANRAVFDAAVRRTEEARLLDGLQRPDLAVISPARMPGNQSSPNMLLIALFGFATSLLTGFSIALFLEYRNVTVRSVSQGESALGLAGLGWLPAMRTRRRSRVHDLVVRAPADLYSECVRSVAVSLRGLGPSGRQLLLVTSASPLEGKTSFALSYGRMLAAARHECLLIDADLRRPAVQERLGGGDALGLTDVLAGKASLAEAIAIDEASGLIYMGAGQTAVDPLWSLESPAFEELLAKVRERFRVVILDAPPVLPVSDGVLLARRVDAVVLIVAWNRTPVRAVLRAIARLSRAGAREIGFVLSGVDVSQVPRTEGERQAAVYYGRAAGTAQRAPALRLVRSNEQ</sequence>
<dbReference type="GO" id="GO:0004713">
    <property type="term" value="F:protein tyrosine kinase activity"/>
    <property type="evidence" value="ECO:0007669"/>
    <property type="project" value="TreeGrafter"/>
</dbReference>
<dbReference type="AlphaFoldDB" id="A0A9X1IJ80"/>
<keyword evidence="3 9" id="KW-0812">Transmembrane</keyword>
<evidence type="ECO:0000256" key="2">
    <source>
        <dbReference type="ARBA" id="ARBA00022475"/>
    </source>
</evidence>
<dbReference type="EMBL" id="JAJAQI010000066">
    <property type="protein sequence ID" value="MCB4825119.1"/>
    <property type="molecule type" value="Genomic_DNA"/>
</dbReference>
<dbReference type="InterPro" id="IPR027417">
    <property type="entry name" value="P-loop_NTPase"/>
</dbReference>
<organism evidence="11 12">
    <name type="scientific">Roseicella aerolata</name>
    <dbReference type="NCBI Taxonomy" id="2883479"/>
    <lineage>
        <taxon>Bacteria</taxon>
        <taxon>Pseudomonadati</taxon>
        <taxon>Pseudomonadota</taxon>
        <taxon>Alphaproteobacteria</taxon>
        <taxon>Acetobacterales</taxon>
        <taxon>Roseomonadaceae</taxon>
        <taxon>Roseicella</taxon>
    </lineage>
</organism>
<comment type="subcellular location">
    <subcellularLocation>
        <location evidence="1">Cell membrane</location>
        <topology evidence="1">Multi-pass membrane protein</topology>
    </subcellularLocation>
</comment>
<evidence type="ECO:0000256" key="7">
    <source>
        <dbReference type="ARBA" id="ARBA00023136"/>
    </source>
</evidence>
<feature type="transmembrane region" description="Helical" evidence="9">
    <location>
        <begin position="441"/>
        <end position="463"/>
    </location>
</feature>
<keyword evidence="2" id="KW-1003">Cell membrane</keyword>
<dbReference type="Gene3D" id="3.40.50.300">
    <property type="entry name" value="P-loop containing nucleotide triphosphate hydrolases"/>
    <property type="match status" value="1"/>
</dbReference>
<evidence type="ECO:0000256" key="3">
    <source>
        <dbReference type="ARBA" id="ARBA00022692"/>
    </source>
</evidence>
<evidence type="ECO:0000313" key="11">
    <source>
        <dbReference type="EMBL" id="MCB4825119.1"/>
    </source>
</evidence>
<evidence type="ECO:0000256" key="6">
    <source>
        <dbReference type="ARBA" id="ARBA00022989"/>
    </source>
</evidence>
<feature type="coiled-coil region" evidence="8">
    <location>
        <begin position="222"/>
        <end position="285"/>
    </location>
</feature>
<evidence type="ECO:0000259" key="10">
    <source>
        <dbReference type="Pfam" id="PF02706"/>
    </source>
</evidence>
<keyword evidence="4" id="KW-0547">Nucleotide-binding</keyword>
<dbReference type="Proteomes" id="UP001139311">
    <property type="component" value="Unassembled WGS sequence"/>
</dbReference>
<keyword evidence="5" id="KW-0067">ATP-binding</keyword>
<dbReference type="PANTHER" id="PTHR32309:SF13">
    <property type="entry name" value="FERRIC ENTEROBACTIN TRANSPORT PROTEIN FEPE"/>
    <property type="match status" value="1"/>
</dbReference>
<keyword evidence="7 9" id="KW-0472">Membrane</keyword>
<reference evidence="11" key="1">
    <citation type="submission" date="2021-10" db="EMBL/GenBank/DDBJ databases">
        <title>Roseicella aerolatum sp. nov., isolated from aerosols of e-waste dismantling site.</title>
        <authorList>
            <person name="Qin T."/>
        </authorList>
    </citation>
    <scope>NUCLEOTIDE SEQUENCE</scope>
    <source>
        <strain evidence="11">GB24</strain>
    </source>
</reference>
<evidence type="ECO:0000256" key="5">
    <source>
        <dbReference type="ARBA" id="ARBA00022840"/>
    </source>
</evidence>
<evidence type="ECO:0000256" key="8">
    <source>
        <dbReference type="SAM" id="Coils"/>
    </source>
</evidence>
<accession>A0A9X1IJ80</accession>
<protein>
    <recommendedName>
        <fullName evidence="10">Polysaccharide chain length determinant N-terminal domain-containing protein</fullName>
    </recommendedName>
</protein>
<dbReference type="CDD" id="cd05387">
    <property type="entry name" value="BY-kinase"/>
    <property type="match status" value="1"/>
</dbReference>
<gene>
    <name evidence="11" type="ORF">LHA35_25680</name>
</gene>
<evidence type="ECO:0000256" key="9">
    <source>
        <dbReference type="SAM" id="Phobius"/>
    </source>
</evidence>
<name>A0A9X1IJ80_9PROT</name>
<dbReference type="InterPro" id="IPR050445">
    <property type="entry name" value="Bact_polysacc_biosynth/exp"/>
</dbReference>
<proteinExistence type="predicted"/>
<dbReference type="PANTHER" id="PTHR32309">
    <property type="entry name" value="TYROSINE-PROTEIN KINASE"/>
    <property type="match status" value="1"/>
</dbReference>
<dbReference type="RefSeq" id="WP_226613818.1">
    <property type="nucleotide sequence ID" value="NZ_JAJAQI010000066.1"/>
</dbReference>
<comment type="caution">
    <text evidence="11">The sequence shown here is derived from an EMBL/GenBank/DDBJ whole genome shotgun (WGS) entry which is preliminary data.</text>
</comment>
<dbReference type="GO" id="GO:0005886">
    <property type="term" value="C:plasma membrane"/>
    <property type="evidence" value="ECO:0007669"/>
    <property type="project" value="UniProtKB-SubCell"/>
</dbReference>
<keyword evidence="8" id="KW-0175">Coiled coil</keyword>